<comment type="subcellular location">
    <subcellularLocation>
        <location evidence="8">Cytoplasm</location>
    </subcellularLocation>
</comment>
<dbReference type="SUPFAM" id="SSF52954">
    <property type="entry name" value="Class II aaRS ABD-related"/>
    <property type="match status" value="1"/>
</dbReference>
<keyword evidence="6 8" id="KW-0030">Aminoacyl-tRNA synthetase</keyword>
<dbReference type="Gene3D" id="3.30.930.10">
    <property type="entry name" value="Bira Bifunctional Protein, Domain 2"/>
    <property type="match status" value="1"/>
</dbReference>
<dbReference type="CDD" id="cd00778">
    <property type="entry name" value="ProRS_core_arch_euk"/>
    <property type="match status" value="1"/>
</dbReference>
<dbReference type="InterPro" id="IPR045864">
    <property type="entry name" value="aa-tRNA-synth_II/BPL/LPL"/>
</dbReference>
<name>A8Z5Y9_KARMG</name>
<evidence type="ECO:0000256" key="2">
    <source>
        <dbReference type="ARBA" id="ARBA00022598"/>
    </source>
</evidence>
<dbReference type="SMART" id="SM00946">
    <property type="entry name" value="ProRS-C_1"/>
    <property type="match status" value="1"/>
</dbReference>
<dbReference type="SUPFAM" id="SSF64586">
    <property type="entry name" value="C-terminal domain of ProRS"/>
    <property type="match status" value="1"/>
</dbReference>
<keyword evidence="5 8" id="KW-0648">Protein biosynthesis</keyword>
<evidence type="ECO:0000313" key="11">
    <source>
        <dbReference type="Proteomes" id="UP000000781"/>
    </source>
</evidence>
<comment type="subunit">
    <text evidence="8">Homodimer.</text>
</comment>
<dbReference type="InterPro" id="IPR004499">
    <property type="entry name" value="Pro-tRNA-ligase_IIa_arc-type"/>
</dbReference>
<dbReference type="Pfam" id="PF09180">
    <property type="entry name" value="ProRS-C_1"/>
    <property type="match status" value="1"/>
</dbReference>
<dbReference type="GO" id="GO:0005737">
    <property type="term" value="C:cytoplasm"/>
    <property type="evidence" value="ECO:0007669"/>
    <property type="project" value="UniProtKB-SubCell"/>
</dbReference>
<proteinExistence type="inferred from homology"/>
<dbReference type="InterPro" id="IPR004154">
    <property type="entry name" value="Anticodon-bd"/>
</dbReference>
<dbReference type="AlphaFoldDB" id="A8Z5Y9"/>
<evidence type="ECO:0000256" key="4">
    <source>
        <dbReference type="ARBA" id="ARBA00022840"/>
    </source>
</evidence>
<evidence type="ECO:0000256" key="7">
    <source>
        <dbReference type="ARBA" id="ARBA00047671"/>
    </source>
</evidence>
<evidence type="ECO:0000256" key="5">
    <source>
        <dbReference type="ARBA" id="ARBA00022917"/>
    </source>
</evidence>
<dbReference type="InterPro" id="IPR016061">
    <property type="entry name" value="Pro-tRNA_ligase_II_C"/>
</dbReference>
<evidence type="ECO:0000313" key="10">
    <source>
        <dbReference type="EMBL" id="ABS30540.1"/>
    </source>
</evidence>
<dbReference type="Gene3D" id="3.30.110.30">
    <property type="entry name" value="C-terminal domain of ProRS"/>
    <property type="match status" value="1"/>
</dbReference>
<dbReference type="InterPro" id="IPR006195">
    <property type="entry name" value="aa-tRNA-synth_II"/>
</dbReference>
<comment type="domain">
    <text evidence="8">Consists of three domains: the N-terminal catalytic domain, the anticodon-binding domain and the C-terminal extension.</text>
</comment>
<dbReference type="GO" id="GO:0004827">
    <property type="term" value="F:proline-tRNA ligase activity"/>
    <property type="evidence" value="ECO:0007669"/>
    <property type="project" value="UniProtKB-UniRule"/>
</dbReference>
<dbReference type="KEGG" id="smg:SMGWSS_128"/>
<comment type="catalytic activity">
    <reaction evidence="7 8">
        <text>tRNA(Pro) + L-proline + ATP = L-prolyl-tRNA(Pro) + AMP + diphosphate</text>
        <dbReference type="Rhea" id="RHEA:14305"/>
        <dbReference type="Rhea" id="RHEA-COMP:9700"/>
        <dbReference type="Rhea" id="RHEA-COMP:9702"/>
        <dbReference type="ChEBI" id="CHEBI:30616"/>
        <dbReference type="ChEBI" id="CHEBI:33019"/>
        <dbReference type="ChEBI" id="CHEBI:60039"/>
        <dbReference type="ChEBI" id="CHEBI:78442"/>
        <dbReference type="ChEBI" id="CHEBI:78532"/>
        <dbReference type="ChEBI" id="CHEBI:456215"/>
        <dbReference type="EC" id="6.1.1.15"/>
    </reaction>
</comment>
<dbReference type="Pfam" id="PF03129">
    <property type="entry name" value="HGTP_anticodon"/>
    <property type="match status" value="1"/>
</dbReference>
<dbReference type="GO" id="GO:0006433">
    <property type="term" value="P:prolyl-tRNA aminoacylation"/>
    <property type="evidence" value="ECO:0007669"/>
    <property type="project" value="UniProtKB-UniRule"/>
</dbReference>
<dbReference type="EC" id="6.1.1.15" evidence="8"/>
<protein>
    <recommendedName>
        <fullName evidence="8">Proline--tRNA ligase</fullName>
        <ecNumber evidence="8">6.1.1.15</ecNumber>
    </recommendedName>
    <alternativeName>
        <fullName evidence="8">Prolyl-tRNA synthetase</fullName>
        <shortName evidence="8">ProRS</shortName>
    </alternativeName>
</protein>
<keyword evidence="4 8" id="KW-0067">ATP-binding</keyword>
<feature type="domain" description="Aminoacyl-transfer RNA synthetases class-II family profile" evidence="9">
    <location>
        <begin position="38"/>
        <end position="292"/>
    </location>
</feature>
<evidence type="ECO:0000259" key="9">
    <source>
        <dbReference type="PROSITE" id="PS50862"/>
    </source>
</evidence>
<dbReference type="NCBIfam" id="TIGR00408">
    <property type="entry name" value="proS_fam_I"/>
    <property type="match status" value="1"/>
</dbReference>
<dbReference type="Pfam" id="PF00587">
    <property type="entry name" value="tRNA-synt_2b"/>
    <property type="match status" value="1"/>
</dbReference>
<keyword evidence="1 8" id="KW-0963">Cytoplasm</keyword>
<dbReference type="PANTHER" id="PTHR43382">
    <property type="entry name" value="PROLYL-TRNA SYNTHETASE"/>
    <property type="match status" value="1"/>
</dbReference>
<keyword evidence="3 8" id="KW-0547">Nucleotide-binding</keyword>
<dbReference type="InterPro" id="IPR033721">
    <property type="entry name" value="ProRS_core_arch_euk"/>
</dbReference>
<dbReference type="PANTHER" id="PTHR43382:SF2">
    <property type="entry name" value="BIFUNCTIONAL GLUTAMATE_PROLINE--TRNA LIGASE"/>
    <property type="match status" value="1"/>
</dbReference>
<dbReference type="InterPro" id="IPR002314">
    <property type="entry name" value="aa-tRNA-synt_IIb"/>
</dbReference>
<evidence type="ECO:0000256" key="8">
    <source>
        <dbReference type="HAMAP-Rule" id="MF_01571"/>
    </source>
</evidence>
<evidence type="ECO:0000256" key="1">
    <source>
        <dbReference type="ARBA" id="ARBA00022490"/>
    </source>
</evidence>
<dbReference type="HAMAP" id="MF_01571">
    <property type="entry name" value="Pro_tRNA_synth_type3"/>
    <property type="match status" value="1"/>
</dbReference>
<dbReference type="FunFam" id="3.30.930.10:FF:000037">
    <property type="entry name" value="Proline--tRNA ligase"/>
    <property type="match status" value="1"/>
</dbReference>
<gene>
    <name evidence="8 10" type="primary">proS</name>
    <name evidence="10" type="ordered locus">SMGWSS_128</name>
</gene>
<comment type="similarity">
    <text evidence="8">Belongs to the class-II aminoacyl-tRNA synthetase family. ProS type 3 subfamily.</text>
</comment>
<dbReference type="GO" id="GO:0005524">
    <property type="term" value="F:ATP binding"/>
    <property type="evidence" value="ECO:0007669"/>
    <property type="project" value="UniProtKB-UniRule"/>
</dbReference>
<dbReference type="InterPro" id="IPR036621">
    <property type="entry name" value="Anticodon-bd_dom_sf"/>
</dbReference>
<reference evidence="10 11" key="1">
    <citation type="journal article" date="2007" name="Proc. Natl. Acad. Sci. U.S.A.">
        <title>Parallel genomic evolution and metabolic interdependence in an ancient symbiosis.</title>
        <authorList>
            <person name="McCutcheon J.P."/>
            <person name="Moran N.A."/>
        </authorList>
    </citation>
    <scope>NUCLEOTIDE SEQUENCE [LARGE SCALE GENOMIC DNA]</scope>
    <source>
        <strain evidence="10 11">GWSS</strain>
    </source>
</reference>
<dbReference type="HOGENOM" id="CLU_001882_4_2_10"/>
<dbReference type="Proteomes" id="UP000000781">
    <property type="component" value="Chromosome"/>
</dbReference>
<comment type="function">
    <text evidence="8">Catalyzes the attachment of proline to tRNA(Pro) in a two-step reaction: proline is first activated by ATP to form Pro-AMP and then transferred to the acceptor end of tRNA(Pro).</text>
</comment>
<dbReference type="Gene3D" id="3.40.50.800">
    <property type="entry name" value="Anticodon-binding domain"/>
    <property type="match status" value="1"/>
</dbReference>
<dbReference type="PROSITE" id="PS50862">
    <property type="entry name" value="AA_TRNA_LIGASE_II"/>
    <property type="match status" value="1"/>
</dbReference>
<dbReference type="EMBL" id="CP000770">
    <property type="protein sequence ID" value="ABS30540.1"/>
    <property type="molecule type" value="Genomic_DNA"/>
</dbReference>
<keyword evidence="2 8" id="KW-0436">Ligase</keyword>
<dbReference type="InterPro" id="IPR017449">
    <property type="entry name" value="Pro-tRNA_synth_II"/>
</dbReference>
<evidence type="ECO:0000256" key="3">
    <source>
        <dbReference type="ARBA" id="ARBA00022741"/>
    </source>
</evidence>
<dbReference type="STRING" id="444179.SMGWSS_128"/>
<dbReference type="SUPFAM" id="SSF55681">
    <property type="entry name" value="Class II aaRS and biotin synthetases"/>
    <property type="match status" value="1"/>
</dbReference>
<accession>A8Z5Y9</accession>
<evidence type="ECO:0000256" key="6">
    <source>
        <dbReference type="ARBA" id="ARBA00023146"/>
    </source>
</evidence>
<organism evidence="10 11">
    <name type="scientific">Karelsulcia muelleri (strain GWSS)</name>
    <name type="common">Sulcia muelleri</name>
    <dbReference type="NCBI Taxonomy" id="444179"/>
    <lineage>
        <taxon>Bacteria</taxon>
        <taxon>Pseudomonadati</taxon>
        <taxon>Bacteroidota</taxon>
        <taxon>Flavobacteriia</taxon>
        <taxon>Flavobacteriales</taxon>
        <taxon>Candidatus Karelsulcia</taxon>
    </lineage>
</organism>
<dbReference type="GO" id="GO:0017101">
    <property type="term" value="C:aminoacyl-tRNA synthetase multienzyme complex"/>
    <property type="evidence" value="ECO:0007669"/>
    <property type="project" value="TreeGrafter"/>
</dbReference>
<sequence>MKKLTKRNENYSKWYNEIILKANIADKSDVRGCMVIKPYGFSIWEKIKFILDKILKSTGHKNVYFPLLIPKSYFSKEYNHIKGFAKECAVITHYRLKNFNNKNIIVDKNSKLEDELIVRPTSETIIWNSYKRWINSYRDLPIRFNQWANIIRWERRTRFFLRTSEFLWQEGHTAHSTKKEAINQAKKIINIYTNFLENFIAIPVIQGIKTYSEKFAGAEETYCIESIMQDGKSLQIATSHFLGQNFSKAFDVRYTTEKGNKEYVWATSWGISTRLIGAIIMTHSDDNGLILPPKIAPLQIVIIPVYKTQEQLNLIEKLVLPLKESLEKRGISIKYDKRTYYTPGWKFNEYEIKGIPIRITIGKKDIDRGTVEVVRRDTLEKKDIIINKLEFLIPKILSKIQDNIFKTALKRKKKFLIKVDSYEEFKEKIKKNSGFIFAHWDGTEKTEKKIKIETNATIRCIPINFKPNIGKCIFTKKKSTQRVIFAKSY</sequence>